<sequence>MDYLDKLTHLAQVRGEINIRCEFQGEWQISHQEKDAGKGIFHLIEQGECWLTLNEKQFHLKEGDVFFLPQNQPHSMHYSANKRADIPTKKSHQGLFELHQIGRGTPDLKMFCGNFYYQQDALLTASMPEYLHINLCDTPIHPLVQLFLQEAQKNDAGTKSVVDALSNVLLIYILRHAIQQNLIEQGILFALQDKRLNTALIAILQQPQNDWHIEQLAELATMSRANFIRIFQQHIGMSPGRFLTKVRLQSAAFLLKQSQQSVLAIALEVGYQSEAHFCKVFKNYYQLSPSQYRKSVSL</sequence>
<evidence type="ECO:0000256" key="3">
    <source>
        <dbReference type="ARBA" id="ARBA00023163"/>
    </source>
</evidence>
<dbReference type="InterPro" id="IPR037923">
    <property type="entry name" value="HTH-like"/>
</dbReference>
<dbReference type="Gene3D" id="2.60.120.10">
    <property type="entry name" value="Jelly Rolls"/>
    <property type="match status" value="1"/>
</dbReference>
<organism evidence="5 6">
    <name type="scientific">Haemophilus influenzae</name>
    <dbReference type="NCBI Taxonomy" id="727"/>
    <lineage>
        <taxon>Bacteria</taxon>
        <taxon>Pseudomonadati</taxon>
        <taxon>Pseudomonadota</taxon>
        <taxon>Gammaproteobacteria</taxon>
        <taxon>Pasteurellales</taxon>
        <taxon>Pasteurellaceae</taxon>
        <taxon>Haemophilus</taxon>
    </lineage>
</organism>
<comment type="caution">
    <text evidence="5">The sequence shown here is derived from an EMBL/GenBank/DDBJ whole genome shotgun (WGS) entry which is preliminary data.</text>
</comment>
<accession>A0A0D0IHT8</accession>
<dbReference type="AlphaFoldDB" id="A0A0D0IHT8"/>
<dbReference type="PANTHER" id="PTHR43280:SF11">
    <property type="entry name" value="RCS-SPECIFIC HTH-TYPE TRANSCRIPTIONAL ACTIVATOR RCLR"/>
    <property type="match status" value="1"/>
</dbReference>
<dbReference type="SUPFAM" id="SSF51215">
    <property type="entry name" value="Regulatory protein AraC"/>
    <property type="match status" value="1"/>
</dbReference>
<dbReference type="InterPro" id="IPR032783">
    <property type="entry name" value="AraC_lig"/>
</dbReference>
<dbReference type="PANTHER" id="PTHR43280">
    <property type="entry name" value="ARAC-FAMILY TRANSCRIPTIONAL REGULATOR"/>
    <property type="match status" value="1"/>
</dbReference>
<dbReference type="Proteomes" id="UP000050700">
    <property type="component" value="Unassembled WGS sequence"/>
</dbReference>
<dbReference type="Pfam" id="PF12833">
    <property type="entry name" value="HTH_18"/>
    <property type="match status" value="1"/>
</dbReference>
<dbReference type="PROSITE" id="PS01124">
    <property type="entry name" value="HTH_ARAC_FAMILY_2"/>
    <property type="match status" value="1"/>
</dbReference>
<evidence type="ECO:0000313" key="5">
    <source>
        <dbReference type="EMBL" id="KIS34957.1"/>
    </source>
</evidence>
<dbReference type="SMART" id="SM00342">
    <property type="entry name" value="HTH_ARAC"/>
    <property type="match status" value="1"/>
</dbReference>
<keyword evidence="3" id="KW-0804">Transcription</keyword>
<name>A0A0D0IHT8_HAEIF</name>
<dbReference type="PATRIC" id="fig|727.529.peg.1550"/>
<dbReference type="SUPFAM" id="SSF46689">
    <property type="entry name" value="Homeodomain-like"/>
    <property type="match status" value="2"/>
</dbReference>
<dbReference type="Pfam" id="PF12852">
    <property type="entry name" value="Cupin_6"/>
    <property type="match status" value="1"/>
</dbReference>
<keyword evidence="2" id="KW-0238">DNA-binding</keyword>
<evidence type="ECO:0000259" key="4">
    <source>
        <dbReference type="PROSITE" id="PS01124"/>
    </source>
</evidence>
<keyword evidence="1" id="KW-0805">Transcription regulation</keyword>
<dbReference type="PROSITE" id="PS00041">
    <property type="entry name" value="HTH_ARAC_FAMILY_1"/>
    <property type="match status" value="1"/>
</dbReference>
<dbReference type="RefSeq" id="WP_005665936.1">
    <property type="nucleotide sequence ID" value="NZ_AP018769.1"/>
</dbReference>
<evidence type="ECO:0000256" key="2">
    <source>
        <dbReference type="ARBA" id="ARBA00023125"/>
    </source>
</evidence>
<dbReference type="CDD" id="cd06995">
    <property type="entry name" value="cupin_YkgD-like_N"/>
    <property type="match status" value="1"/>
</dbReference>
<reference evidence="5 6" key="1">
    <citation type="submission" date="2014-05" db="EMBL/GenBank/DDBJ databases">
        <title>Methylome analysis of the phasevarions of Haemophilus influenzae.</title>
        <authorList>
            <person name="Atack J.M."/>
            <person name="Fox K.L."/>
            <person name="Power P.M."/>
            <person name="Clark T."/>
            <person name="Jurcisek J."/>
            <person name="Korlach J."/>
            <person name="Bakaletz L.O."/>
            <person name="Jennings M.P."/>
        </authorList>
    </citation>
    <scope>NUCLEOTIDE SEQUENCE [LARGE SCALE GENOMIC DNA]</scope>
    <source>
        <strain evidence="5 6">1209</strain>
    </source>
</reference>
<gene>
    <name evidence="5" type="primary">ureR</name>
    <name evidence="5" type="ORF">NTHI1209_00560</name>
</gene>
<dbReference type="EMBL" id="JMQP01000002">
    <property type="protein sequence ID" value="KIS34957.1"/>
    <property type="molecule type" value="Genomic_DNA"/>
</dbReference>
<dbReference type="KEGG" id="hiw:NTHI477_00678"/>
<dbReference type="InterPro" id="IPR020449">
    <property type="entry name" value="Tscrpt_reg_AraC-type_HTH"/>
</dbReference>
<evidence type="ECO:0000256" key="1">
    <source>
        <dbReference type="ARBA" id="ARBA00023015"/>
    </source>
</evidence>
<feature type="domain" description="HTH araC/xylS-type" evidence="4">
    <location>
        <begin position="194"/>
        <end position="295"/>
    </location>
</feature>
<dbReference type="InterPro" id="IPR018062">
    <property type="entry name" value="HTH_AraC-typ_CS"/>
</dbReference>
<protein>
    <submittedName>
        <fullName evidence="5">Urease operon transcriptional activator</fullName>
    </submittedName>
</protein>
<dbReference type="GO" id="GO:0043565">
    <property type="term" value="F:sequence-specific DNA binding"/>
    <property type="evidence" value="ECO:0007669"/>
    <property type="project" value="InterPro"/>
</dbReference>
<dbReference type="PRINTS" id="PR00032">
    <property type="entry name" value="HTHARAC"/>
</dbReference>
<dbReference type="SMR" id="A0A0D0IHT8"/>
<dbReference type="InterPro" id="IPR018060">
    <property type="entry name" value="HTH_AraC"/>
</dbReference>
<dbReference type="Gene3D" id="1.10.10.60">
    <property type="entry name" value="Homeodomain-like"/>
    <property type="match status" value="2"/>
</dbReference>
<dbReference type="InterPro" id="IPR009057">
    <property type="entry name" value="Homeodomain-like_sf"/>
</dbReference>
<proteinExistence type="predicted"/>
<evidence type="ECO:0000313" key="6">
    <source>
        <dbReference type="Proteomes" id="UP000050700"/>
    </source>
</evidence>
<dbReference type="OMA" id="YQNEWRL"/>
<dbReference type="InterPro" id="IPR014710">
    <property type="entry name" value="RmlC-like_jellyroll"/>
</dbReference>
<dbReference type="GO" id="GO:0003700">
    <property type="term" value="F:DNA-binding transcription factor activity"/>
    <property type="evidence" value="ECO:0007669"/>
    <property type="project" value="InterPro"/>
</dbReference>